<accession>A0A0C2Z1X0</accession>
<evidence type="ECO:0000313" key="2">
    <source>
        <dbReference type="Proteomes" id="UP000053989"/>
    </source>
</evidence>
<name>A0A0C2Z1X0_9AGAM</name>
<dbReference type="AlphaFoldDB" id="A0A0C2Z1X0"/>
<reference evidence="1 2" key="1">
    <citation type="submission" date="2014-04" db="EMBL/GenBank/DDBJ databases">
        <authorList>
            <consortium name="DOE Joint Genome Institute"/>
            <person name="Kuo A."/>
            <person name="Kohler A."/>
            <person name="Nagy L.G."/>
            <person name="Floudas D."/>
            <person name="Copeland A."/>
            <person name="Barry K.W."/>
            <person name="Cichocki N."/>
            <person name="Veneault-Fourrey C."/>
            <person name="LaButti K."/>
            <person name="Lindquist E.A."/>
            <person name="Lipzen A."/>
            <person name="Lundell T."/>
            <person name="Morin E."/>
            <person name="Murat C."/>
            <person name="Sun H."/>
            <person name="Tunlid A."/>
            <person name="Henrissat B."/>
            <person name="Grigoriev I.V."/>
            <person name="Hibbett D.S."/>
            <person name="Martin F."/>
            <person name="Nordberg H.P."/>
            <person name="Cantor M.N."/>
            <person name="Hua S.X."/>
        </authorList>
    </citation>
    <scope>NUCLEOTIDE SEQUENCE [LARGE SCALE GENOMIC DNA]</scope>
    <source>
        <strain evidence="1 2">Foug A</strain>
    </source>
</reference>
<evidence type="ECO:0000313" key="1">
    <source>
        <dbReference type="EMBL" id="KIM55828.1"/>
    </source>
</evidence>
<gene>
    <name evidence="1" type="ORF">SCLCIDRAFT_133738</name>
</gene>
<dbReference type="Proteomes" id="UP000053989">
    <property type="component" value="Unassembled WGS sequence"/>
</dbReference>
<proteinExistence type="predicted"/>
<keyword evidence="2" id="KW-1185">Reference proteome</keyword>
<reference evidence="2" key="2">
    <citation type="submission" date="2015-01" db="EMBL/GenBank/DDBJ databases">
        <title>Evolutionary Origins and Diversification of the Mycorrhizal Mutualists.</title>
        <authorList>
            <consortium name="DOE Joint Genome Institute"/>
            <consortium name="Mycorrhizal Genomics Consortium"/>
            <person name="Kohler A."/>
            <person name="Kuo A."/>
            <person name="Nagy L.G."/>
            <person name="Floudas D."/>
            <person name="Copeland A."/>
            <person name="Barry K.W."/>
            <person name="Cichocki N."/>
            <person name="Veneault-Fourrey C."/>
            <person name="LaButti K."/>
            <person name="Lindquist E.A."/>
            <person name="Lipzen A."/>
            <person name="Lundell T."/>
            <person name="Morin E."/>
            <person name="Murat C."/>
            <person name="Riley R."/>
            <person name="Ohm R."/>
            <person name="Sun H."/>
            <person name="Tunlid A."/>
            <person name="Henrissat B."/>
            <person name="Grigoriev I.V."/>
            <person name="Hibbett D.S."/>
            <person name="Martin F."/>
        </authorList>
    </citation>
    <scope>NUCLEOTIDE SEQUENCE [LARGE SCALE GENOMIC DNA]</scope>
    <source>
        <strain evidence="2">Foug A</strain>
    </source>
</reference>
<sequence>CTRITLDTLHYHFPPELTTLTTLPLPTSHLFHEASSSEDALDESELQYWKLGPPFSQPEPVDTAQEAQFTVNLTHVFFGQKMHLENQARARRELRYRAGAGREVIMELHTITAQVFTEWMQLKDCMIECTVRRHKEMAECLLQWHARVVYMYYHEAGMLERGENPY</sequence>
<dbReference type="HOGENOM" id="CLU_103464_1_0_1"/>
<dbReference type="OrthoDB" id="2663472at2759"/>
<feature type="non-terminal residue" evidence="1">
    <location>
        <position position="1"/>
    </location>
</feature>
<organism evidence="1 2">
    <name type="scientific">Scleroderma citrinum Foug A</name>
    <dbReference type="NCBI Taxonomy" id="1036808"/>
    <lineage>
        <taxon>Eukaryota</taxon>
        <taxon>Fungi</taxon>
        <taxon>Dikarya</taxon>
        <taxon>Basidiomycota</taxon>
        <taxon>Agaricomycotina</taxon>
        <taxon>Agaricomycetes</taxon>
        <taxon>Agaricomycetidae</taxon>
        <taxon>Boletales</taxon>
        <taxon>Sclerodermatineae</taxon>
        <taxon>Sclerodermataceae</taxon>
        <taxon>Scleroderma</taxon>
    </lineage>
</organism>
<protein>
    <submittedName>
        <fullName evidence="1">Uncharacterized protein</fullName>
    </submittedName>
</protein>
<dbReference type="InParanoid" id="A0A0C2Z1X0"/>
<dbReference type="EMBL" id="KN822126">
    <property type="protein sequence ID" value="KIM55828.1"/>
    <property type="molecule type" value="Genomic_DNA"/>
</dbReference>